<evidence type="ECO:0000259" key="5">
    <source>
        <dbReference type="PROSITE" id="PS50043"/>
    </source>
</evidence>
<dbReference type="PRINTS" id="PR00038">
    <property type="entry name" value="HTHLUXR"/>
</dbReference>
<gene>
    <name evidence="7" type="ORF">SAMN05421829_1176</name>
</gene>
<reference evidence="8" key="1">
    <citation type="submission" date="2017-01" db="EMBL/GenBank/DDBJ databases">
        <authorList>
            <person name="Varghese N."/>
            <person name="Submissions S."/>
        </authorList>
    </citation>
    <scope>NUCLEOTIDE SEQUENCE [LARGE SCALE GENOMIC DNA]</scope>
    <source>
        <strain evidence="8">ATCC 51758</strain>
    </source>
</reference>
<dbReference type="STRING" id="34027.SAMN05421829_1176"/>
<evidence type="ECO:0000256" key="2">
    <source>
        <dbReference type="ARBA" id="ARBA00023125"/>
    </source>
</evidence>
<keyword evidence="4" id="KW-0597">Phosphoprotein</keyword>
<dbReference type="InterPro" id="IPR001789">
    <property type="entry name" value="Sig_transdc_resp-reg_receiver"/>
</dbReference>
<sequence>MDNDERLRDERLCVFLIDDDASVRDSLSLLLGIRGYATRVFDSADAFLHAAGEGGDAWAGCVLTDIRMPGLSGLDLQRVAAENGMPLPFVVMSAHGDAAAARQAFRQAAIDFLEKPFDDADLFAAIEQAFGRERQRLAAVRREHTVSGRLAALTEREREVCDLMVQGLSNHEIAARLGISHRTAQVHRGRVMQKMDAGSLAALIAACREG</sequence>
<name>A0A1N7BAC6_9RHOO</name>
<protein>
    <submittedName>
        <fullName evidence="7">Two component transcriptional regulator, LuxR family</fullName>
    </submittedName>
</protein>
<dbReference type="SMART" id="SM00448">
    <property type="entry name" value="REC"/>
    <property type="match status" value="1"/>
</dbReference>
<dbReference type="SUPFAM" id="SSF46894">
    <property type="entry name" value="C-terminal effector domain of the bipartite response regulators"/>
    <property type="match status" value="1"/>
</dbReference>
<dbReference type="InterPro" id="IPR036388">
    <property type="entry name" value="WH-like_DNA-bd_sf"/>
</dbReference>
<keyword evidence="8" id="KW-1185">Reference proteome</keyword>
<evidence type="ECO:0000256" key="1">
    <source>
        <dbReference type="ARBA" id="ARBA00023015"/>
    </source>
</evidence>
<evidence type="ECO:0000256" key="4">
    <source>
        <dbReference type="PROSITE-ProRule" id="PRU00169"/>
    </source>
</evidence>
<dbReference type="InterPro" id="IPR016032">
    <property type="entry name" value="Sig_transdc_resp-reg_C-effctor"/>
</dbReference>
<dbReference type="PROSITE" id="PS50110">
    <property type="entry name" value="RESPONSE_REGULATORY"/>
    <property type="match status" value="1"/>
</dbReference>
<dbReference type="PROSITE" id="PS50043">
    <property type="entry name" value="HTH_LUXR_2"/>
    <property type="match status" value="1"/>
</dbReference>
<feature type="domain" description="HTH luxR-type" evidence="5">
    <location>
        <begin position="146"/>
        <end position="210"/>
    </location>
</feature>
<dbReference type="SUPFAM" id="SSF52172">
    <property type="entry name" value="CheY-like"/>
    <property type="match status" value="1"/>
</dbReference>
<dbReference type="Proteomes" id="UP000186819">
    <property type="component" value="Unassembled WGS sequence"/>
</dbReference>
<keyword evidence="1" id="KW-0805">Transcription regulation</keyword>
<dbReference type="GO" id="GO:0003677">
    <property type="term" value="F:DNA binding"/>
    <property type="evidence" value="ECO:0007669"/>
    <property type="project" value="UniProtKB-KW"/>
</dbReference>
<evidence type="ECO:0000256" key="3">
    <source>
        <dbReference type="ARBA" id="ARBA00023163"/>
    </source>
</evidence>
<dbReference type="SMART" id="SM00421">
    <property type="entry name" value="HTH_LUXR"/>
    <property type="match status" value="1"/>
</dbReference>
<dbReference type="InterPro" id="IPR011006">
    <property type="entry name" value="CheY-like_superfamily"/>
</dbReference>
<dbReference type="PANTHER" id="PTHR44688">
    <property type="entry name" value="DNA-BINDING TRANSCRIPTIONAL ACTIVATOR DEVR_DOSR"/>
    <property type="match status" value="1"/>
</dbReference>
<proteinExistence type="predicted"/>
<dbReference type="RefSeq" id="WP_076603892.1">
    <property type="nucleotide sequence ID" value="NZ_FTMD01000017.1"/>
</dbReference>
<dbReference type="Gene3D" id="3.40.50.2300">
    <property type="match status" value="1"/>
</dbReference>
<dbReference type="AlphaFoldDB" id="A0A1N7BAC6"/>
<dbReference type="Pfam" id="PF00072">
    <property type="entry name" value="Response_reg"/>
    <property type="match status" value="1"/>
</dbReference>
<dbReference type="EMBL" id="FTMD01000017">
    <property type="protein sequence ID" value="SIR48232.1"/>
    <property type="molecule type" value="Genomic_DNA"/>
</dbReference>
<dbReference type="InterPro" id="IPR000792">
    <property type="entry name" value="Tscrpt_reg_LuxR_C"/>
</dbReference>
<dbReference type="Pfam" id="PF00196">
    <property type="entry name" value="GerE"/>
    <property type="match status" value="1"/>
</dbReference>
<evidence type="ECO:0000313" key="8">
    <source>
        <dbReference type="Proteomes" id="UP000186819"/>
    </source>
</evidence>
<evidence type="ECO:0000313" key="7">
    <source>
        <dbReference type="EMBL" id="SIR48232.1"/>
    </source>
</evidence>
<feature type="modified residue" description="4-aspartylphosphate" evidence="4">
    <location>
        <position position="65"/>
    </location>
</feature>
<accession>A0A1N7BAC6</accession>
<dbReference type="Gene3D" id="1.10.10.10">
    <property type="entry name" value="Winged helix-like DNA-binding domain superfamily/Winged helix DNA-binding domain"/>
    <property type="match status" value="1"/>
</dbReference>
<dbReference type="GO" id="GO:0000160">
    <property type="term" value="P:phosphorelay signal transduction system"/>
    <property type="evidence" value="ECO:0007669"/>
    <property type="project" value="InterPro"/>
</dbReference>
<dbReference type="PANTHER" id="PTHR44688:SF16">
    <property type="entry name" value="DNA-BINDING TRANSCRIPTIONAL ACTIVATOR DEVR_DOSR"/>
    <property type="match status" value="1"/>
</dbReference>
<keyword evidence="2" id="KW-0238">DNA-binding</keyword>
<organism evidence="7 8">
    <name type="scientific">Aromatoleum tolulyticum</name>
    <dbReference type="NCBI Taxonomy" id="34027"/>
    <lineage>
        <taxon>Bacteria</taxon>
        <taxon>Pseudomonadati</taxon>
        <taxon>Pseudomonadota</taxon>
        <taxon>Betaproteobacteria</taxon>
        <taxon>Rhodocyclales</taxon>
        <taxon>Rhodocyclaceae</taxon>
        <taxon>Aromatoleum</taxon>
    </lineage>
</organism>
<evidence type="ECO:0000259" key="6">
    <source>
        <dbReference type="PROSITE" id="PS50110"/>
    </source>
</evidence>
<dbReference type="GO" id="GO:0006355">
    <property type="term" value="P:regulation of DNA-templated transcription"/>
    <property type="evidence" value="ECO:0007669"/>
    <property type="project" value="InterPro"/>
</dbReference>
<dbReference type="CDD" id="cd06170">
    <property type="entry name" value="LuxR_C_like"/>
    <property type="match status" value="1"/>
</dbReference>
<keyword evidence="3" id="KW-0804">Transcription</keyword>
<feature type="domain" description="Response regulatory" evidence="6">
    <location>
        <begin position="13"/>
        <end position="130"/>
    </location>
</feature>